<accession>A0A060RCG8</accession>
<evidence type="ECO:0000313" key="1">
    <source>
        <dbReference type="EMBL" id="CDN31493.1"/>
    </source>
</evidence>
<dbReference type="AlphaFoldDB" id="A0A060RCG8"/>
<gene>
    <name evidence="1" type="ORF">BN938_1406</name>
</gene>
<sequence length="56" mass="6683">MRCFNNHQQREGVTLDKTIEKLVMSQRLRGAPDEYKNGTVITHDEVVRQFYEKWAD</sequence>
<name>A0A060RCG8_9BACT</name>
<evidence type="ECO:0000313" key="2">
    <source>
        <dbReference type="Proteomes" id="UP000027616"/>
    </source>
</evidence>
<organism evidence="1 2">
    <name type="scientific">Mucinivorans hirudinis</name>
    <dbReference type="NCBI Taxonomy" id="1433126"/>
    <lineage>
        <taxon>Bacteria</taxon>
        <taxon>Pseudomonadati</taxon>
        <taxon>Bacteroidota</taxon>
        <taxon>Bacteroidia</taxon>
        <taxon>Bacteroidales</taxon>
        <taxon>Rikenellaceae</taxon>
        <taxon>Mucinivorans</taxon>
    </lineage>
</organism>
<dbReference type="STRING" id="1433126.BN938_1406"/>
<protein>
    <submittedName>
        <fullName evidence="1">Uncharacterized protein</fullName>
    </submittedName>
</protein>
<keyword evidence="2" id="KW-1185">Reference proteome</keyword>
<proteinExistence type="predicted"/>
<dbReference type="EMBL" id="HG934468">
    <property type="protein sequence ID" value="CDN31493.1"/>
    <property type="molecule type" value="Genomic_DNA"/>
</dbReference>
<reference evidence="1 2" key="1">
    <citation type="journal article" date="2015" name="Genome Announc.">
        <title>Complete Genome Sequence of the Novel Leech Symbiont Mucinivorans hirudinis M3T.</title>
        <authorList>
            <person name="Nelson M.C."/>
            <person name="Bomar L."/>
            <person name="Graf J."/>
        </authorList>
    </citation>
    <scope>NUCLEOTIDE SEQUENCE [LARGE SCALE GENOMIC DNA]</scope>
    <source>
        <strain evidence="2">M3</strain>
    </source>
</reference>
<dbReference type="HOGENOM" id="CLU_3009368_0_0_10"/>
<dbReference type="Proteomes" id="UP000027616">
    <property type="component" value="Chromosome I"/>
</dbReference>
<dbReference type="KEGG" id="rbc:BN938_1406"/>